<comment type="caution">
    <text evidence="1">The sequence shown here is derived from an EMBL/GenBank/DDBJ whole genome shotgun (WGS) entry which is preliminary data.</text>
</comment>
<dbReference type="Proteomes" id="UP001156670">
    <property type="component" value="Unassembled WGS sequence"/>
</dbReference>
<dbReference type="EMBL" id="BSOB01000018">
    <property type="protein sequence ID" value="GLQ93417.1"/>
    <property type="molecule type" value="Genomic_DNA"/>
</dbReference>
<name>A0ABQ5XPW2_9GAMM</name>
<gene>
    <name evidence="1" type="ORF">GCM10007901_23680</name>
</gene>
<keyword evidence="2" id="KW-1185">Reference proteome</keyword>
<reference evidence="2" key="1">
    <citation type="journal article" date="2019" name="Int. J. Syst. Evol. Microbiol.">
        <title>The Global Catalogue of Microorganisms (GCM) 10K type strain sequencing project: providing services to taxonomists for standard genome sequencing and annotation.</title>
        <authorList>
            <consortium name="The Broad Institute Genomics Platform"/>
            <consortium name="The Broad Institute Genome Sequencing Center for Infectious Disease"/>
            <person name="Wu L."/>
            <person name="Ma J."/>
        </authorList>
    </citation>
    <scope>NUCLEOTIDE SEQUENCE [LARGE SCALE GENOMIC DNA]</scope>
    <source>
        <strain evidence="2">NBRC 111980</strain>
    </source>
</reference>
<organism evidence="1 2">
    <name type="scientific">Dyella acidisoli</name>
    <dbReference type="NCBI Taxonomy" id="1867834"/>
    <lineage>
        <taxon>Bacteria</taxon>
        <taxon>Pseudomonadati</taxon>
        <taxon>Pseudomonadota</taxon>
        <taxon>Gammaproteobacteria</taxon>
        <taxon>Lysobacterales</taxon>
        <taxon>Rhodanobacteraceae</taxon>
        <taxon>Dyella</taxon>
    </lineage>
</organism>
<evidence type="ECO:0000313" key="2">
    <source>
        <dbReference type="Proteomes" id="UP001156670"/>
    </source>
</evidence>
<protein>
    <submittedName>
        <fullName evidence="1">Uncharacterized protein</fullName>
    </submittedName>
</protein>
<accession>A0ABQ5XPW2</accession>
<sequence length="159" mass="18385">MKERFRFVEKERRRSRSDIFTAELQDPVPFGKIITTFRIGRQFDTDQTARKMRRIEQSPVGKLVSTDENQGPIDGTQALDRLDDVRANVSIIRVCQVVCLIEQDKGRRPGCERHLKRHSHRAFVSTPRGPVVIELIELADMLVHGMTNCLQKAQSQMLW</sequence>
<proteinExistence type="predicted"/>
<evidence type="ECO:0000313" key="1">
    <source>
        <dbReference type="EMBL" id="GLQ93417.1"/>
    </source>
</evidence>